<gene>
    <name evidence="4" type="ORF">ACFQ0E_19195</name>
</gene>
<accession>A0ABW2YKN0</accession>
<name>A0ABW2YKN0_9GAMM</name>
<organism evidence="4 5">
    <name type="scientific">Lysobacter brunescens</name>
    <dbReference type="NCBI Taxonomy" id="262323"/>
    <lineage>
        <taxon>Bacteria</taxon>
        <taxon>Pseudomonadati</taxon>
        <taxon>Pseudomonadota</taxon>
        <taxon>Gammaproteobacteria</taxon>
        <taxon>Lysobacterales</taxon>
        <taxon>Lysobacteraceae</taxon>
        <taxon>Lysobacter</taxon>
    </lineage>
</organism>
<evidence type="ECO:0000313" key="4">
    <source>
        <dbReference type="EMBL" id="MFD0727725.1"/>
    </source>
</evidence>
<dbReference type="InterPro" id="IPR020806">
    <property type="entry name" value="PKS_PP-bd"/>
</dbReference>
<dbReference type="InterPro" id="IPR006162">
    <property type="entry name" value="Ppantetheine_attach_site"/>
</dbReference>
<dbReference type="RefSeq" id="WP_386826646.1">
    <property type="nucleotide sequence ID" value="NZ_JBHTIF010000031.1"/>
</dbReference>
<dbReference type="Proteomes" id="UP001597110">
    <property type="component" value="Unassembled WGS sequence"/>
</dbReference>
<dbReference type="PROSITE" id="PS00012">
    <property type="entry name" value="PHOSPHOPANTETHEINE"/>
    <property type="match status" value="1"/>
</dbReference>
<keyword evidence="5" id="KW-1185">Reference proteome</keyword>
<sequence length="182" mass="19814">DDADAVIDRVHQHLKAMLPYYMWPSAYTVVAALPLTANGKVARAQLLAGEFRVASSLASQPPSTRTEQALATLWAERLGIDPASIGRNTSFFEIGGHSLLAVRLLSDIRRVFGRQFGVRQVFESPLLSEFAERIEAMAPAGEDAILRGTAPTGTAPASFAQKQLWYIEQVAPTHGSYNIFDA</sequence>
<comment type="caution">
    <text evidence="4">The sequence shown here is derived from an EMBL/GenBank/DDBJ whole genome shotgun (WGS) entry which is preliminary data.</text>
</comment>
<feature type="domain" description="Carrier" evidence="3">
    <location>
        <begin position="61"/>
        <end position="138"/>
    </location>
</feature>
<evidence type="ECO:0000259" key="3">
    <source>
        <dbReference type="PROSITE" id="PS50075"/>
    </source>
</evidence>
<reference evidence="5" key="1">
    <citation type="journal article" date="2019" name="Int. J. Syst. Evol. Microbiol.">
        <title>The Global Catalogue of Microorganisms (GCM) 10K type strain sequencing project: providing services to taxonomists for standard genome sequencing and annotation.</title>
        <authorList>
            <consortium name="The Broad Institute Genomics Platform"/>
            <consortium name="The Broad Institute Genome Sequencing Center for Infectious Disease"/>
            <person name="Wu L."/>
            <person name="Ma J."/>
        </authorList>
    </citation>
    <scope>NUCLEOTIDE SEQUENCE [LARGE SCALE GENOMIC DNA]</scope>
    <source>
        <strain evidence="5">CCUG 55585</strain>
    </source>
</reference>
<dbReference type="InterPro" id="IPR009081">
    <property type="entry name" value="PP-bd_ACP"/>
</dbReference>
<evidence type="ECO:0000256" key="2">
    <source>
        <dbReference type="ARBA" id="ARBA00022553"/>
    </source>
</evidence>
<dbReference type="PROSITE" id="PS50075">
    <property type="entry name" value="CARRIER"/>
    <property type="match status" value="1"/>
</dbReference>
<protein>
    <submittedName>
        <fullName evidence="4">Phosphopantetheine-binding protein</fullName>
    </submittedName>
</protein>
<dbReference type="InterPro" id="IPR029058">
    <property type="entry name" value="AB_hydrolase_fold"/>
</dbReference>
<keyword evidence="1" id="KW-0596">Phosphopantetheine</keyword>
<dbReference type="PANTHER" id="PTHR45527:SF1">
    <property type="entry name" value="FATTY ACID SYNTHASE"/>
    <property type="match status" value="1"/>
</dbReference>
<dbReference type="Gene3D" id="3.40.50.1820">
    <property type="entry name" value="alpha/beta hydrolase"/>
    <property type="match status" value="1"/>
</dbReference>
<dbReference type="PANTHER" id="PTHR45527">
    <property type="entry name" value="NONRIBOSOMAL PEPTIDE SYNTHETASE"/>
    <property type="match status" value="1"/>
</dbReference>
<dbReference type="Gene3D" id="3.30.300.30">
    <property type="match status" value="1"/>
</dbReference>
<dbReference type="SMART" id="SM00823">
    <property type="entry name" value="PKS_PP"/>
    <property type="match status" value="1"/>
</dbReference>
<evidence type="ECO:0000313" key="5">
    <source>
        <dbReference type="Proteomes" id="UP001597110"/>
    </source>
</evidence>
<dbReference type="SUPFAM" id="SSF47336">
    <property type="entry name" value="ACP-like"/>
    <property type="match status" value="1"/>
</dbReference>
<keyword evidence="2" id="KW-0597">Phosphoprotein</keyword>
<dbReference type="InterPro" id="IPR045851">
    <property type="entry name" value="AMP-bd_C_sf"/>
</dbReference>
<dbReference type="InterPro" id="IPR036736">
    <property type="entry name" value="ACP-like_sf"/>
</dbReference>
<dbReference type="EMBL" id="JBHTIF010000031">
    <property type="protein sequence ID" value="MFD0727725.1"/>
    <property type="molecule type" value="Genomic_DNA"/>
</dbReference>
<feature type="non-terminal residue" evidence="4">
    <location>
        <position position="182"/>
    </location>
</feature>
<dbReference type="SUPFAM" id="SSF56801">
    <property type="entry name" value="Acetyl-CoA synthetase-like"/>
    <property type="match status" value="1"/>
</dbReference>
<proteinExistence type="predicted"/>
<evidence type="ECO:0000256" key="1">
    <source>
        <dbReference type="ARBA" id="ARBA00022450"/>
    </source>
</evidence>
<feature type="non-terminal residue" evidence="4">
    <location>
        <position position="1"/>
    </location>
</feature>
<dbReference type="Pfam" id="PF00550">
    <property type="entry name" value="PP-binding"/>
    <property type="match status" value="1"/>
</dbReference>